<dbReference type="EMBL" id="CAEZSF010000102">
    <property type="protein sequence ID" value="CAB4542446.1"/>
    <property type="molecule type" value="Genomic_DNA"/>
</dbReference>
<dbReference type="GO" id="GO:0006508">
    <property type="term" value="P:proteolysis"/>
    <property type="evidence" value="ECO:0007669"/>
    <property type="project" value="UniProtKB-KW"/>
</dbReference>
<organism evidence="10">
    <name type="scientific">freshwater metagenome</name>
    <dbReference type="NCBI Taxonomy" id="449393"/>
    <lineage>
        <taxon>unclassified sequences</taxon>
        <taxon>metagenomes</taxon>
        <taxon>ecological metagenomes</taxon>
    </lineage>
</organism>
<evidence type="ECO:0000259" key="8">
    <source>
        <dbReference type="Pfam" id="PF08439"/>
    </source>
</evidence>
<dbReference type="InterPro" id="IPR045090">
    <property type="entry name" value="Pept_M3A_M3B"/>
</dbReference>
<dbReference type="GO" id="GO:0004222">
    <property type="term" value="F:metalloendopeptidase activity"/>
    <property type="evidence" value="ECO:0007669"/>
    <property type="project" value="InterPro"/>
</dbReference>
<gene>
    <name evidence="9" type="ORF">UFOPK1358_01104</name>
    <name evidence="10" type="ORF">UFOPK2766_00502</name>
</gene>
<dbReference type="NCBIfam" id="TIGR02290">
    <property type="entry name" value="M3_fam_3"/>
    <property type="match status" value="1"/>
</dbReference>
<accession>A0A6J6SFX6</accession>
<sequence length="638" mass="70601">MCARDVWAEEASKVGVVTTTTSDFSESTPPTDADLTASDVAWDLDTLIEGTDLDSLLDQSDALAEQLERYRGRVHTMSQADLVEAMTLMAELQDIQGRAGYYAMLRYSEDTSDPARGALMMKVQERSVPLATRLVFFELEWAALDDAAAEELLNTSSLDFCAHHLRSARRYRDHLLSEPEEKLLTEKSVSGGSAWVRLFDELTASISIELPPVNSPADGPATATGGETQTVGLEQGLSRLQHPDRDVRRQAAEAVTKGLEPGLRTRAFVFNTLLLDKATDDRLRRYPSWISERNLSNDATDESVQALIEAVVGRYDLPQRWYALKAQVLGIDQLADFDRMASVAEDETAIGWSEAKEIVLDAYGSFSPELATVAKRFFDENWIDAPTRQGKRPGAFCAYTVPSHHPYVFLNWTSRPRDVATLAHELGHGLHAYLAREQGVFHQSTPLTLAETASVFGETVTNNALLGQLVDPHARFALLASTLEDSIATVFRQVAMNRFEDSVHTARREEGELSVDRFGELWIDSQTAMVGDSVELTEGYSTWWSYIPHFIGTPGYVYAYAYGQLLALSVYARYSDRGESFVPAYLELLRSGGSKTPNELGRIVDCNLEDPGFWDAGLNIVEAQLDAATEAAKEAGRI</sequence>
<dbReference type="InterPro" id="IPR013647">
    <property type="entry name" value="OligopepF_N_dom"/>
</dbReference>
<keyword evidence="2" id="KW-0645">Protease</keyword>
<dbReference type="GO" id="GO:0006518">
    <property type="term" value="P:peptide metabolic process"/>
    <property type="evidence" value="ECO:0007669"/>
    <property type="project" value="TreeGrafter"/>
</dbReference>
<dbReference type="AlphaFoldDB" id="A0A6J6SFX6"/>
<dbReference type="Gene3D" id="1.10.1370.20">
    <property type="entry name" value="Oligoendopeptidase f, C-terminal domain"/>
    <property type="match status" value="1"/>
</dbReference>
<reference evidence="10" key="1">
    <citation type="submission" date="2020-05" db="EMBL/GenBank/DDBJ databases">
        <authorList>
            <person name="Chiriac C."/>
            <person name="Salcher M."/>
            <person name="Ghai R."/>
            <person name="Kavagutti S V."/>
        </authorList>
    </citation>
    <scope>NUCLEOTIDE SEQUENCE</scope>
</reference>
<dbReference type="InterPro" id="IPR001567">
    <property type="entry name" value="Pept_M3A_M3B_dom"/>
</dbReference>
<comment type="cofactor">
    <cofactor evidence="1">
        <name>Zn(2+)</name>
        <dbReference type="ChEBI" id="CHEBI:29105"/>
    </cofactor>
</comment>
<dbReference type="Pfam" id="PF01432">
    <property type="entry name" value="Peptidase_M3"/>
    <property type="match status" value="1"/>
</dbReference>
<proteinExistence type="predicted"/>
<dbReference type="InterPro" id="IPR042088">
    <property type="entry name" value="OligoPept_F_C"/>
</dbReference>
<dbReference type="PANTHER" id="PTHR11804:SF5">
    <property type="entry name" value="OLIGOENDOPEPTIDASE F"/>
    <property type="match status" value="1"/>
</dbReference>
<feature type="domain" description="Peptidase M3A/M3B catalytic" evidence="7">
    <location>
        <begin position="374"/>
        <end position="611"/>
    </location>
</feature>
<keyword evidence="3" id="KW-0479">Metal-binding</keyword>
<evidence type="ECO:0000313" key="10">
    <source>
        <dbReference type="EMBL" id="CAB4733784.1"/>
    </source>
</evidence>
<evidence type="ECO:0000256" key="1">
    <source>
        <dbReference type="ARBA" id="ARBA00001947"/>
    </source>
</evidence>
<dbReference type="InterPro" id="IPR011977">
    <property type="entry name" value="Pept_M3B_clade3"/>
</dbReference>
<dbReference type="SUPFAM" id="SSF55486">
    <property type="entry name" value="Metalloproteases ('zincins'), catalytic domain"/>
    <property type="match status" value="1"/>
</dbReference>
<evidence type="ECO:0000256" key="3">
    <source>
        <dbReference type="ARBA" id="ARBA00022723"/>
    </source>
</evidence>
<keyword evidence="6" id="KW-0482">Metalloprotease</keyword>
<keyword evidence="5" id="KW-0862">Zinc</keyword>
<evidence type="ECO:0000256" key="4">
    <source>
        <dbReference type="ARBA" id="ARBA00022801"/>
    </source>
</evidence>
<dbReference type="EMBL" id="CAEZYU010000015">
    <property type="protein sequence ID" value="CAB4733784.1"/>
    <property type="molecule type" value="Genomic_DNA"/>
</dbReference>
<name>A0A6J6SFX6_9ZZZZ</name>
<dbReference type="Gene3D" id="1.20.140.70">
    <property type="entry name" value="Oligopeptidase f, N-terminal domain"/>
    <property type="match status" value="1"/>
</dbReference>
<keyword evidence="4" id="KW-0378">Hydrolase</keyword>
<dbReference type="PANTHER" id="PTHR11804">
    <property type="entry name" value="PROTEASE M3 THIMET OLIGOPEPTIDASE-RELATED"/>
    <property type="match status" value="1"/>
</dbReference>
<protein>
    <submittedName>
        <fullName evidence="10">Unannotated protein</fullName>
    </submittedName>
</protein>
<dbReference type="CDD" id="cd09610">
    <property type="entry name" value="M3B_PepF"/>
    <property type="match status" value="1"/>
</dbReference>
<evidence type="ECO:0000259" key="7">
    <source>
        <dbReference type="Pfam" id="PF01432"/>
    </source>
</evidence>
<dbReference type="Pfam" id="PF08439">
    <property type="entry name" value="Peptidase_M3_N"/>
    <property type="match status" value="1"/>
</dbReference>
<evidence type="ECO:0000313" key="9">
    <source>
        <dbReference type="EMBL" id="CAB4542446.1"/>
    </source>
</evidence>
<dbReference type="GO" id="GO:0046872">
    <property type="term" value="F:metal ion binding"/>
    <property type="evidence" value="ECO:0007669"/>
    <property type="project" value="UniProtKB-KW"/>
</dbReference>
<evidence type="ECO:0000256" key="6">
    <source>
        <dbReference type="ARBA" id="ARBA00023049"/>
    </source>
</evidence>
<evidence type="ECO:0000256" key="2">
    <source>
        <dbReference type="ARBA" id="ARBA00022670"/>
    </source>
</evidence>
<feature type="domain" description="Oligopeptidase F N-terminal" evidence="8">
    <location>
        <begin position="140"/>
        <end position="206"/>
    </location>
</feature>
<evidence type="ECO:0000256" key="5">
    <source>
        <dbReference type="ARBA" id="ARBA00022833"/>
    </source>
</evidence>